<gene>
    <name evidence="1" type="ORF">QTL97_17160</name>
</gene>
<organism evidence="1 2">
    <name type="scientific">Sporosarcina thermotolerans</name>
    <dbReference type="NCBI Taxonomy" id="633404"/>
    <lineage>
        <taxon>Bacteria</taxon>
        <taxon>Bacillati</taxon>
        <taxon>Bacillota</taxon>
        <taxon>Bacilli</taxon>
        <taxon>Bacillales</taxon>
        <taxon>Caryophanaceae</taxon>
        <taxon>Sporosarcina</taxon>
    </lineage>
</organism>
<evidence type="ECO:0000313" key="1">
    <source>
        <dbReference type="EMBL" id="MDW0118656.1"/>
    </source>
</evidence>
<dbReference type="EMBL" id="JAUBDJ010000015">
    <property type="protein sequence ID" value="MDW0118656.1"/>
    <property type="molecule type" value="Genomic_DNA"/>
</dbReference>
<dbReference type="Proteomes" id="UP001271648">
    <property type="component" value="Unassembled WGS sequence"/>
</dbReference>
<protein>
    <recommendedName>
        <fullName evidence="3">CopG family transcriptional regulator</fullName>
    </recommendedName>
</protein>
<keyword evidence="2" id="KW-1185">Reference proteome</keyword>
<accession>A0AAW9AG34</accession>
<dbReference type="RefSeq" id="WP_283734259.1">
    <property type="nucleotide sequence ID" value="NZ_CP125968.1"/>
</dbReference>
<evidence type="ECO:0000313" key="2">
    <source>
        <dbReference type="Proteomes" id="UP001271648"/>
    </source>
</evidence>
<sequence>MKTNVTVTLNDYEMKKLKLVAEMNGKNVSAVAKLGVQLYLDRFIDFVLDEFEEEQERSSIVH</sequence>
<evidence type="ECO:0008006" key="3">
    <source>
        <dbReference type="Google" id="ProtNLM"/>
    </source>
</evidence>
<comment type="caution">
    <text evidence="1">The sequence shown here is derived from an EMBL/GenBank/DDBJ whole genome shotgun (WGS) entry which is preliminary data.</text>
</comment>
<dbReference type="AlphaFoldDB" id="A0AAW9AG34"/>
<reference evidence="1 2" key="1">
    <citation type="submission" date="2023-06" db="EMBL/GenBank/DDBJ databases">
        <title>Sporosarcina sp. nov., isolated from Korean traditional fermented seafood 'Jeotgal'.</title>
        <authorList>
            <person name="Yang A.I."/>
            <person name="Shin N.-R."/>
        </authorList>
    </citation>
    <scope>NUCLEOTIDE SEQUENCE [LARGE SCALE GENOMIC DNA]</scope>
    <source>
        <strain evidence="1 2">KCTC43456</strain>
    </source>
</reference>
<proteinExistence type="predicted"/>
<name>A0AAW9AG34_9BACL</name>